<dbReference type="PANTHER" id="PTHR13504">
    <property type="entry name" value="FIDO DOMAIN-CONTAINING PROTEIN DDB_G0283145"/>
    <property type="match status" value="1"/>
</dbReference>
<keyword evidence="2" id="KW-0547">Nucleotide-binding</keyword>
<dbReference type="AlphaFoldDB" id="A0A2W5G6P6"/>
<organism evidence="5 6">
    <name type="scientific">Pseudopedobacter saltans</name>
    <dbReference type="NCBI Taxonomy" id="151895"/>
    <lineage>
        <taxon>Bacteria</taxon>
        <taxon>Pseudomonadati</taxon>
        <taxon>Bacteroidota</taxon>
        <taxon>Sphingobacteriia</taxon>
        <taxon>Sphingobacteriales</taxon>
        <taxon>Sphingobacteriaceae</taxon>
        <taxon>Pseudopedobacter</taxon>
    </lineage>
</organism>
<sequence>MFDHIDNLEKEWRSLQPLESGAKKILDKKFRLEFNYNSNHLEGNTLTYGETELLLIFDDTMGNHTMREYEEMKAHDVAFQMVEESAKDKERPLTEQFIKNLNEILLVRPFWKDAITPNGDNTRRRISVGNYKEFPNSVRLANGEIFEYASPTDTPMEMQELIEWYNSEEGALYPVTLAAMLHYKFVRIHPFDDGNGRVSRLLLNYVLLRNGLPPVIIKSSDKANYLRVLHLADIGDYEPFIAYIAEQLEWSLNIAIKAAKGESIEEEGDIDKEISLLKKNLVGKNKQRAHIGTPNDILRILSVSGITLFEKLIKTLSQFDDLFHTAERRYIFSEKNSPSYDIQKRAGGRMVVETVDLKTWLEAHKEFNIQRFGMEFNWEGYKLLPPKLNFRVYVFFNFEKYFYSIERVTTYDGLDHYLENHYDDQLSMDDIRFTVNDISKTAIKYIEENHYDDNE</sequence>
<feature type="active site" evidence="1">
    <location>
        <position position="189"/>
    </location>
</feature>
<reference evidence="5 6" key="1">
    <citation type="submission" date="2017-11" db="EMBL/GenBank/DDBJ databases">
        <title>Infants hospitalized years apart are colonized by the same room-sourced microbial strains.</title>
        <authorList>
            <person name="Brooks B."/>
            <person name="Olm M.R."/>
            <person name="Firek B.A."/>
            <person name="Baker R."/>
            <person name="Thomas B.C."/>
            <person name="Morowitz M.J."/>
            <person name="Banfield J.F."/>
        </authorList>
    </citation>
    <scope>NUCLEOTIDE SEQUENCE [LARGE SCALE GENOMIC DNA]</scope>
    <source>
        <strain evidence="5">S2_009_000_R2_76</strain>
    </source>
</reference>
<dbReference type="Gene3D" id="1.10.3290.10">
    <property type="entry name" value="Fido-like domain"/>
    <property type="match status" value="1"/>
</dbReference>
<accession>A0A2W5G6P6</accession>
<feature type="binding site" evidence="2">
    <location>
        <begin position="193"/>
        <end position="200"/>
    </location>
    <ligand>
        <name>ATP</name>
        <dbReference type="ChEBI" id="CHEBI:30616"/>
    </ligand>
</feature>
<comment type="caution">
    <text evidence="5">The sequence shown here is derived from an EMBL/GenBank/DDBJ whole genome shotgun (WGS) entry which is preliminary data.</text>
</comment>
<keyword evidence="2" id="KW-0067">ATP-binding</keyword>
<dbReference type="InterPro" id="IPR036597">
    <property type="entry name" value="Fido-like_dom_sf"/>
</dbReference>
<dbReference type="SUPFAM" id="SSF140931">
    <property type="entry name" value="Fic-like"/>
    <property type="match status" value="1"/>
</dbReference>
<evidence type="ECO:0000313" key="6">
    <source>
        <dbReference type="Proteomes" id="UP000249645"/>
    </source>
</evidence>
<evidence type="ECO:0000259" key="4">
    <source>
        <dbReference type="PROSITE" id="PS51459"/>
    </source>
</evidence>
<feature type="domain" description="Fido" evidence="4">
    <location>
        <begin position="93"/>
        <end position="246"/>
    </location>
</feature>
<evidence type="ECO:0000256" key="1">
    <source>
        <dbReference type="PIRSR" id="PIRSR640198-1"/>
    </source>
</evidence>
<dbReference type="GO" id="GO:0005524">
    <property type="term" value="F:ATP binding"/>
    <property type="evidence" value="ECO:0007669"/>
    <property type="project" value="UniProtKB-KW"/>
</dbReference>
<dbReference type="InterPro" id="IPR040198">
    <property type="entry name" value="Fido_containing"/>
</dbReference>
<dbReference type="PROSITE" id="PS51459">
    <property type="entry name" value="FIDO"/>
    <property type="match status" value="1"/>
</dbReference>
<protein>
    <recommendedName>
        <fullName evidence="4">Fido domain-containing protein</fullName>
    </recommendedName>
</protein>
<feature type="site" description="Important for autoinhibition of adenylyltransferase activity" evidence="3">
    <location>
        <position position="42"/>
    </location>
</feature>
<evidence type="ECO:0000256" key="2">
    <source>
        <dbReference type="PIRSR" id="PIRSR640198-2"/>
    </source>
</evidence>
<name>A0A2W5G6P6_9SPHI</name>
<dbReference type="Pfam" id="PF02661">
    <property type="entry name" value="Fic"/>
    <property type="match status" value="1"/>
</dbReference>
<gene>
    <name evidence="5" type="ORF">DI598_18540</name>
</gene>
<dbReference type="Proteomes" id="UP000249645">
    <property type="component" value="Unassembled WGS sequence"/>
</dbReference>
<dbReference type="PANTHER" id="PTHR13504:SF38">
    <property type="entry name" value="FIDO DOMAIN-CONTAINING PROTEIN"/>
    <property type="match status" value="1"/>
</dbReference>
<dbReference type="EMBL" id="QFOI01000539">
    <property type="protein sequence ID" value="PZP41156.1"/>
    <property type="molecule type" value="Genomic_DNA"/>
</dbReference>
<dbReference type="InterPro" id="IPR003812">
    <property type="entry name" value="Fido"/>
</dbReference>
<evidence type="ECO:0000256" key="3">
    <source>
        <dbReference type="PIRSR" id="PIRSR640198-3"/>
    </source>
</evidence>
<evidence type="ECO:0000313" key="5">
    <source>
        <dbReference type="EMBL" id="PZP41156.1"/>
    </source>
</evidence>
<proteinExistence type="predicted"/>